<sequence>VTPGDCKTEGYTVFDHQETVSMGPFGDSTVDIYVKPASASAK</sequence>
<comment type="caution">
    <text evidence="1">The sequence shown here is derived from an EMBL/GenBank/DDBJ whole genome shotgun (WGS) entry which is preliminary data.</text>
</comment>
<protein>
    <submittedName>
        <fullName evidence="1">Uncharacterized protein</fullName>
    </submittedName>
</protein>
<gene>
    <name evidence="1" type="ORF">TrRE_jg7086</name>
</gene>
<dbReference type="Proteomes" id="UP001165082">
    <property type="component" value="Unassembled WGS sequence"/>
</dbReference>
<feature type="non-terminal residue" evidence="1">
    <location>
        <position position="1"/>
    </location>
</feature>
<proteinExistence type="predicted"/>
<organism evidence="1 2">
    <name type="scientific">Triparma retinervis</name>
    <dbReference type="NCBI Taxonomy" id="2557542"/>
    <lineage>
        <taxon>Eukaryota</taxon>
        <taxon>Sar</taxon>
        <taxon>Stramenopiles</taxon>
        <taxon>Ochrophyta</taxon>
        <taxon>Bolidophyceae</taxon>
        <taxon>Parmales</taxon>
        <taxon>Triparmaceae</taxon>
        <taxon>Triparma</taxon>
    </lineage>
</organism>
<dbReference type="AlphaFoldDB" id="A0A9W7DKT3"/>
<evidence type="ECO:0000313" key="2">
    <source>
        <dbReference type="Proteomes" id="UP001165082"/>
    </source>
</evidence>
<reference evidence="1" key="1">
    <citation type="submission" date="2022-07" db="EMBL/GenBank/DDBJ databases">
        <title>Genome analysis of Parmales, a sister group of diatoms, reveals the evolutionary specialization of diatoms from phago-mixotrophs to photoautotrophs.</title>
        <authorList>
            <person name="Ban H."/>
            <person name="Sato S."/>
            <person name="Yoshikawa S."/>
            <person name="Kazumasa Y."/>
            <person name="Nakamura Y."/>
            <person name="Ichinomiya M."/>
            <person name="Saitoh K."/>
            <person name="Sato N."/>
            <person name="Blanc-Mathieu R."/>
            <person name="Endo H."/>
            <person name="Kuwata A."/>
            <person name="Ogata H."/>
        </authorList>
    </citation>
    <scope>NUCLEOTIDE SEQUENCE</scope>
</reference>
<accession>A0A9W7DKT3</accession>
<name>A0A9W7DKT3_9STRA</name>
<dbReference type="OrthoDB" id="200883at2759"/>
<dbReference type="EMBL" id="BRXZ01003069">
    <property type="protein sequence ID" value="GMH46728.1"/>
    <property type="molecule type" value="Genomic_DNA"/>
</dbReference>
<evidence type="ECO:0000313" key="1">
    <source>
        <dbReference type="EMBL" id="GMH46728.1"/>
    </source>
</evidence>
<keyword evidence="2" id="KW-1185">Reference proteome</keyword>